<gene>
    <name evidence="2" type="ORF">RRG08_017555</name>
</gene>
<comment type="caution">
    <text evidence="2">The sequence shown here is derived from an EMBL/GenBank/DDBJ whole genome shotgun (WGS) entry which is preliminary data.</text>
</comment>
<evidence type="ECO:0000256" key="1">
    <source>
        <dbReference type="SAM" id="MobiDB-lite"/>
    </source>
</evidence>
<dbReference type="Proteomes" id="UP001283361">
    <property type="component" value="Unassembled WGS sequence"/>
</dbReference>
<dbReference type="EMBL" id="JAWDGP010002393">
    <property type="protein sequence ID" value="KAK3783552.1"/>
    <property type="molecule type" value="Genomic_DNA"/>
</dbReference>
<evidence type="ECO:0000313" key="2">
    <source>
        <dbReference type="EMBL" id="KAK3783552.1"/>
    </source>
</evidence>
<feature type="compositionally biased region" description="Polar residues" evidence="1">
    <location>
        <begin position="1"/>
        <end position="14"/>
    </location>
</feature>
<accession>A0AAE1ABC8</accession>
<name>A0AAE1ABC8_9GAST</name>
<dbReference type="AlphaFoldDB" id="A0AAE1ABC8"/>
<keyword evidence="3" id="KW-1185">Reference proteome</keyword>
<reference evidence="2" key="1">
    <citation type="journal article" date="2023" name="G3 (Bethesda)">
        <title>A reference genome for the long-term kleptoplast-retaining sea slug Elysia crispata morphotype clarki.</title>
        <authorList>
            <person name="Eastman K.E."/>
            <person name="Pendleton A.L."/>
            <person name="Shaikh M.A."/>
            <person name="Suttiyut T."/>
            <person name="Ogas R."/>
            <person name="Tomko P."/>
            <person name="Gavelis G."/>
            <person name="Widhalm J.R."/>
            <person name="Wisecaver J.H."/>
        </authorList>
    </citation>
    <scope>NUCLEOTIDE SEQUENCE</scope>
    <source>
        <strain evidence="2">ECLA1</strain>
    </source>
</reference>
<proteinExistence type="predicted"/>
<evidence type="ECO:0000313" key="3">
    <source>
        <dbReference type="Proteomes" id="UP001283361"/>
    </source>
</evidence>
<feature type="region of interest" description="Disordered" evidence="1">
    <location>
        <begin position="48"/>
        <end position="70"/>
    </location>
</feature>
<sequence length="70" mass="7632">MLAMNSKESMSYAESENKLKKSAVASGTGQLLRGKYAHNKAPMLSAAQRAGALRGSRRTHVWLTPERGKD</sequence>
<protein>
    <submittedName>
        <fullName evidence="2">Uncharacterized protein</fullName>
    </submittedName>
</protein>
<feature type="region of interest" description="Disordered" evidence="1">
    <location>
        <begin position="1"/>
        <end position="27"/>
    </location>
</feature>
<organism evidence="2 3">
    <name type="scientific">Elysia crispata</name>
    <name type="common">lettuce slug</name>
    <dbReference type="NCBI Taxonomy" id="231223"/>
    <lineage>
        <taxon>Eukaryota</taxon>
        <taxon>Metazoa</taxon>
        <taxon>Spiralia</taxon>
        <taxon>Lophotrochozoa</taxon>
        <taxon>Mollusca</taxon>
        <taxon>Gastropoda</taxon>
        <taxon>Heterobranchia</taxon>
        <taxon>Euthyneura</taxon>
        <taxon>Panpulmonata</taxon>
        <taxon>Sacoglossa</taxon>
        <taxon>Placobranchoidea</taxon>
        <taxon>Plakobranchidae</taxon>
        <taxon>Elysia</taxon>
    </lineage>
</organism>